<organismHost>
    <name type="scientific">Myodes glareolus</name>
    <name type="common">Bank vole</name>
    <name type="synonym">Clethrionomys glareolus</name>
    <dbReference type="NCBI Taxonomy" id="447135"/>
</organismHost>
<organismHost>
    <name type="scientific">Bos taurus</name>
    <name type="common">Bovine</name>
    <dbReference type="NCBI Taxonomy" id="9913"/>
</organismHost>
<dbReference type="Proteomes" id="UP000276188">
    <property type="component" value="Segment"/>
</dbReference>
<dbReference type="EMBL" id="LT993232">
    <property type="protein sequence ID" value="SPN69074.1"/>
    <property type="molecule type" value="Genomic_DNA"/>
</dbReference>
<organismHost>
    <name type="scientific">Loxodonta africana</name>
    <name type="common">African elephant</name>
    <dbReference type="NCBI Taxonomy" id="9785"/>
</organismHost>
<evidence type="ECO:0000313" key="2">
    <source>
        <dbReference type="EMBL" id="SNB50406.1"/>
    </source>
</evidence>
<evidence type="ECO:0000313" key="3">
    <source>
        <dbReference type="EMBL" id="SNB51685.1"/>
    </source>
</evidence>
<organism evidence="4">
    <name type="scientific">Cowpox virus</name>
    <name type="common">CPV</name>
    <dbReference type="NCBI Taxonomy" id="10243"/>
    <lineage>
        <taxon>Viruses</taxon>
        <taxon>Varidnaviria</taxon>
        <taxon>Bamfordvirae</taxon>
        <taxon>Nucleocytoviricota</taxon>
        <taxon>Pokkesviricetes</taxon>
        <taxon>Chitovirales</taxon>
        <taxon>Poxviridae</taxon>
        <taxon>Chordopoxvirinae</taxon>
        <taxon>Orthopoxvirus</taxon>
        <taxon>Orthopoxvirus cowpox</taxon>
    </lineage>
</organism>
<protein>
    <submittedName>
        <fullName evidence="4">CPXV130 protein</fullName>
    </submittedName>
</protein>
<accession>A0A212QBA3</accession>
<reference evidence="5" key="3">
    <citation type="submission" date="2018-04" db="EMBL/GenBank/DDBJ databases">
        <authorList>
            <person name="Go L.Y."/>
            <person name="Mitchell J.A."/>
        </authorList>
    </citation>
    <scope>NUCLEOTIDE SEQUENCE</scope>
    <source>
        <strain evidence="6">Ger/2015/Human2</strain>
        <strain evidence="5">Ger/2015/Prairie-dog</strain>
    </source>
</reference>
<dbReference type="EMBL" id="LT896733">
    <property type="protein sequence ID" value="SNB51685.1"/>
    <property type="molecule type" value="Genomic_DNA"/>
</dbReference>
<gene>
    <name evidence="4" type="primary">CPXV130</name>
</gene>
<sequence>MRPLPNIFYNFIHLQLYSLFSLLLVIISHNLGNTYPLIVRYLIQVITYNYQLFLYIIDWMVDIHGGINYSNR</sequence>
<dbReference type="Proteomes" id="UP000277211">
    <property type="component" value="Segment"/>
</dbReference>
<evidence type="ECO:0000313" key="6">
    <source>
        <dbReference type="EMBL" id="SPN69074.1"/>
    </source>
</evidence>
<evidence type="ECO:0000313" key="5">
    <source>
        <dbReference type="EMBL" id="SPN68793.1"/>
    </source>
</evidence>
<evidence type="ECO:0000256" key="1">
    <source>
        <dbReference type="SAM" id="Phobius"/>
    </source>
</evidence>
<reference evidence="7" key="2">
    <citation type="submission" date="2018-04" db="EMBL/GenBank/DDBJ databases">
        <authorList>
            <consortium name="IVD NGS Lab"/>
        </authorList>
    </citation>
    <scope>NUCLEOTIDE SEQUENCE [LARGE SCALE GENOMIC DNA]</scope>
    <source>
        <strain evidence="7">Ger/2017/Alpaca2</strain>
    </source>
</reference>
<keyword evidence="1" id="KW-0812">Transmembrane</keyword>
<dbReference type="Proteomes" id="UP000273263">
    <property type="component" value="Segment"/>
</dbReference>
<organismHost>
    <name type="scientific">Microtus agrestis</name>
    <name type="common">Short-tailed field vole</name>
    <dbReference type="NCBI Taxonomy" id="29092"/>
</organismHost>
<organismHost>
    <name type="scientific">Homo sapiens</name>
    <name type="common">Human</name>
    <dbReference type="NCBI Taxonomy" id="9606"/>
</organismHost>
<keyword evidence="1" id="KW-1133">Transmembrane helix</keyword>
<dbReference type="EMBL" id="LT896725">
    <property type="protein sequence ID" value="SNB56671.1"/>
    <property type="molecule type" value="Genomic_DNA"/>
</dbReference>
<dbReference type="Proteomes" id="UP000279092">
    <property type="component" value="Segment"/>
</dbReference>
<dbReference type="EMBL" id="LT993231">
    <property type="protein sequence ID" value="SPN68793.1"/>
    <property type="molecule type" value="Genomic_DNA"/>
</dbReference>
<dbReference type="EMBL" id="LT896732">
    <property type="protein sequence ID" value="SPQ84325.1"/>
    <property type="molecule type" value="Genomic_DNA"/>
</dbReference>
<evidence type="ECO:0000313" key="4">
    <source>
        <dbReference type="EMBL" id="SNB56671.1"/>
    </source>
</evidence>
<organismHost>
    <name type="scientific">Mus musculus</name>
    <name type="common">Mouse</name>
    <dbReference type="NCBI Taxonomy" id="10090"/>
</organismHost>
<proteinExistence type="predicted"/>
<dbReference type="Proteomes" id="UP000280293">
    <property type="component" value="Segment"/>
</dbReference>
<reference evidence="4" key="1">
    <citation type="submission" date="2017-06" db="EMBL/GenBank/DDBJ databases">
        <authorList>
            <person name="Kim H.J."/>
            <person name="Triplett B.A."/>
        </authorList>
    </citation>
    <scope>NUCLEOTIDE SEQUENCE</scope>
    <source>
        <strain evidence="2">Ger/2012/Alpaca</strain>
        <strain evidence="4">Ger/2014/Cat2</strain>
        <strain evidence="3">Ger/2015/Cat3</strain>
        <strain evidence="7">Ger/2017/Alpaca2</strain>
    </source>
</reference>
<feature type="transmembrane region" description="Helical" evidence="1">
    <location>
        <begin position="41"/>
        <end position="61"/>
    </location>
</feature>
<evidence type="ECO:0000313" key="7">
    <source>
        <dbReference type="EMBL" id="SPQ84325.1"/>
    </source>
</evidence>
<dbReference type="EMBL" id="LT896726">
    <property type="protein sequence ID" value="SNB50406.1"/>
    <property type="molecule type" value="Genomic_DNA"/>
</dbReference>
<organismHost>
    <name type="scientific">Apodemus sylvaticus</name>
    <name type="common">European woodmouse</name>
    <dbReference type="NCBI Taxonomy" id="10129"/>
</organismHost>
<dbReference type="Proteomes" id="UP000278652">
    <property type="component" value="Segment"/>
</dbReference>
<name>A0A212QBA3_COWPX</name>
<feature type="transmembrane region" description="Helical" evidence="1">
    <location>
        <begin position="7"/>
        <end position="29"/>
    </location>
</feature>
<keyword evidence="1" id="KW-0472">Membrane</keyword>
<organismHost>
    <name type="scientific">Felis catus</name>
    <name type="common">Cat</name>
    <name type="synonym">Felis silvestris catus</name>
    <dbReference type="NCBI Taxonomy" id="9685"/>
</organismHost>